<dbReference type="Gene3D" id="3.40.30.10">
    <property type="entry name" value="Glutaredoxin"/>
    <property type="match status" value="1"/>
</dbReference>
<dbReference type="PROSITE" id="PS51352">
    <property type="entry name" value="THIOREDOXIN_2"/>
    <property type="match status" value="1"/>
</dbReference>
<dbReference type="Pfam" id="PF14595">
    <property type="entry name" value="Thioredoxin_9"/>
    <property type="match status" value="1"/>
</dbReference>
<gene>
    <name evidence="2" type="ORF">ACFOWD_00675</name>
</gene>
<evidence type="ECO:0000259" key="1">
    <source>
        <dbReference type="PROSITE" id="PS51352"/>
    </source>
</evidence>
<comment type="caution">
    <text evidence="2">The sequence shown here is derived from an EMBL/GenBank/DDBJ whole genome shotgun (WGS) entry which is preliminary data.</text>
</comment>
<sequence length="178" mass="20964">MKNLIYILITFFVFISCNAQQKITAKKDKNGYLVGIANKASLTNDSIFNRWFKMRYKEYETDPLMIAKLSLEINKYEIKGFMGTWCGDSKREVPRFYKILEETGFDENKLELICVDRTKTTPDSLQKGFNLIRVPTFIFYKDGKEVGRFVEYPRETMEADILKIVTQQPYKHSYDKSK</sequence>
<proteinExistence type="predicted"/>
<dbReference type="RefSeq" id="WP_298988913.1">
    <property type="nucleotide sequence ID" value="NZ_JBHSCY010000001.1"/>
</dbReference>
<dbReference type="EMBL" id="JBHSCY010000001">
    <property type="protein sequence ID" value="MFC4267404.1"/>
    <property type="molecule type" value="Genomic_DNA"/>
</dbReference>
<keyword evidence="3" id="KW-1185">Reference proteome</keyword>
<evidence type="ECO:0000313" key="3">
    <source>
        <dbReference type="Proteomes" id="UP001595826"/>
    </source>
</evidence>
<accession>A0ABV8R7M1</accession>
<dbReference type="Proteomes" id="UP001595826">
    <property type="component" value="Unassembled WGS sequence"/>
</dbReference>
<evidence type="ECO:0000313" key="2">
    <source>
        <dbReference type="EMBL" id="MFC4267404.1"/>
    </source>
</evidence>
<dbReference type="PROSITE" id="PS51257">
    <property type="entry name" value="PROKAR_LIPOPROTEIN"/>
    <property type="match status" value="1"/>
</dbReference>
<name>A0ABV8R7M1_9FLAO</name>
<dbReference type="CDD" id="cd02947">
    <property type="entry name" value="TRX_family"/>
    <property type="match status" value="1"/>
</dbReference>
<dbReference type="SUPFAM" id="SSF52833">
    <property type="entry name" value="Thioredoxin-like"/>
    <property type="match status" value="1"/>
</dbReference>
<dbReference type="InterPro" id="IPR036249">
    <property type="entry name" value="Thioredoxin-like_sf"/>
</dbReference>
<reference evidence="3" key="1">
    <citation type="journal article" date="2019" name="Int. J. Syst. Evol. Microbiol.">
        <title>The Global Catalogue of Microorganisms (GCM) 10K type strain sequencing project: providing services to taxonomists for standard genome sequencing and annotation.</title>
        <authorList>
            <consortium name="The Broad Institute Genomics Platform"/>
            <consortium name="The Broad Institute Genome Sequencing Center for Infectious Disease"/>
            <person name="Wu L."/>
            <person name="Ma J."/>
        </authorList>
    </citation>
    <scope>NUCLEOTIDE SEQUENCE [LARGE SCALE GENOMIC DNA]</scope>
    <source>
        <strain evidence="3">CECT 8655</strain>
    </source>
</reference>
<dbReference type="InterPro" id="IPR013766">
    <property type="entry name" value="Thioredoxin_domain"/>
</dbReference>
<protein>
    <submittedName>
        <fullName evidence="2">Thioredoxin family protein</fullName>
    </submittedName>
</protein>
<feature type="domain" description="Thioredoxin" evidence="1">
    <location>
        <begin position="56"/>
        <end position="170"/>
    </location>
</feature>
<organism evidence="2 3">
    <name type="scientific">Polaribacter marinivivus</name>
    <dbReference type="NCBI Taxonomy" id="1524260"/>
    <lineage>
        <taxon>Bacteria</taxon>
        <taxon>Pseudomonadati</taxon>
        <taxon>Bacteroidota</taxon>
        <taxon>Flavobacteriia</taxon>
        <taxon>Flavobacteriales</taxon>
        <taxon>Flavobacteriaceae</taxon>
    </lineage>
</organism>